<feature type="signal peptide" evidence="1">
    <location>
        <begin position="1"/>
        <end position="24"/>
    </location>
</feature>
<dbReference type="CDD" id="cd06567">
    <property type="entry name" value="Peptidase_S41"/>
    <property type="match status" value="1"/>
</dbReference>
<dbReference type="InterPro" id="IPR041489">
    <property type="entry name" value="PDZ_6"/>
</dbReference>
<name>A0AAU7U7L9_9DEIO</name>
<evidence type="ECO:0000259" key="2">
    <source>
        <dbReference type="SMART" id="SM00245"/>
    </source>
</evidence>
<dbReference type="GO" id="GO:0030288">
    <property type="term" value="C:outer membrane-bounded periplasmic space"/>
    <property type="evidence" value="ECO:0007669"/>
    <property type="project" value="TreeGrafter"/>
</dbReference>
<dbReference type="PANTHER" id="PTHR32060:SF30">
    <property type="entry name" value="CARBOXY-TERMINAL PROCESSING PROTEASE CTPA"/>
    <property type="match status" value="1"/>
</dbReference>
<sequence length="421" mass="45071">MKARFRVLLCGCMVPFLSGAGAQALPPAVPVCPPRQVQAASGALPSVAQRIEILAQVTRTLQEQYVDPAAVDQRWLTSIEPLRQAALAAADDRQFEQAMTALLATLHDRHTAWFSPAATQLLRDVTAGTLRDPLGMWFLALPGHLPSVDWVEPHSPAEQAGVRQGDVLLSINGQVCPRSAALDGPAGTRVTLGLQGPHGPARQVTVTRGQLTDTVPWQVTRLKGHPWVYLRLDSFLEEGIATEVRRQLDAVVRAGGVQGVIVDLRANTGGWLGEGQVLMGAWTDQTFMTEVGRTGDRLDVPGFPYAYEGALGVLPEQMKVAVLVGPNTASMAEMTAAALRVVRHAAVLGQPTADVQGTTAQQALPNGAVFQWSRKRVMLPDHRLLGRGPIQPDVLLPLAPMQPPEDDPAVAAALRVLSASR</sequence>
<dbReference type="RefSeq" id="WP_350242038.1">
    <property type="nucleotide sequence ID" value="NZ_CP158298.1"/>
</dbReference>
<dbReference type="EMBL" id="CP158298">
    <property type="protein sequence ID" value="XBV84053.1"/>
    <property type="molecule type" value="Genomic_DNA"/>
</dbReference>
<dbReference type="InterPro" id="IPR036034">
    <property type="entry name" value="PDZ_sf"/>
</dbReference>
<keyword evidence="3" id="KW-0614">Plasmid</keyword>
<dbReference type="Pfam" id="PF17820">
    <property type="entry name" value="PDZ_6"/>
    <property type="match status" value="1"/>
</dbReference>
<dbReference type="Gene3D" id="2.30.42.10">
    <property type="match status" value="1"/>
</dbReference>
<dbReference type="KEGG" id="dsc:ABOD76_05030"/>
<dbReference type="PANTHER" id="PTHR32060">
    <property type="entry name" value="TAIL-SPECIFIC PROTEASE"/>
    <property type="match status" value="1"/>
</dbReference>
<dbReference type="SUPFAM" id="SSF52096">
    <property type="entry name" value="ClpP/crotonase"/>
    <property type="match status" value="1"/>
</dbReference>
<proteinExistence type="predicted"/>
<dbReference type="GO" id="GO:0004175">
    <property type="term" value="F:endopeptidase activity"/>
    <property type="evidence" value="ECO:0007669"/>
    <property type="project" value="TreeGrafter"/>
</dbReference>
<reference evidence="3" key="1">
    <citation type="submission" date="2024-06" db="EMBL/GenBank/DDBJ databases">
        <title>Draft Genome Sequence of Deinococcus sonorensis Type Strain KR-87, a Biofilm Producing Representative of the Genus Deinococcus.</title>
        <authorList>
            <person name="Boren L.S."/>
            <person name="Grosso R.A."/>
            <person name="Hugenberg-Cox A.N."/>
            <person name="Hill J.T.E."/>
            <person name="Albert C.M."/>
            <person name="Tuohy J.M."/>
        </authorList>
    </citation>
    <scope>NUCLEOTIDE SEQUENCE</scope>
    <source>
        <strain evidence="3">KR-87</strain>
        <plasmid evidence="3">pDson03</plasmid>
    </source>
</reference>
<protein>
    <submittedName>
        <fullName evidence="3">S41 family peptidase</fullName>
    </submittedName>
</protein>
<dbReference type="Gene3D" id="3.30.750.44">
    <property type="match status" value="1"/>
</dbReference>
<dbReference type="SUPFAM" id="SSF50156">
    <property type="entry name" value="PDZ domain-like"/>
    <property type="match status" value="1"/>
</dbReference>
<dbReference type="GO" id="GO:0008236">
    <property type="term" value="F:serine-type peptidase activity"/>
    <property type="evidence" value="ECO:0007669"/>
    <property type="project" value="InterPro"/>
</dbReference>
<dbReference type="GO" id="GO:0006508">
    <property type="term" value="P:proteolysis"/>
    <property type="evidence" value="ECO:0007669"/>
    <property type="project" value="InterPro"/>
</dbReference>
<dbReference type="Gene3D" id="3.90.226.10">
    <property type="entry name" value="2-enoyl-CoA Hydratase, Chain A, domain 1"/>
    <property type="match status" value="1"/>
</dbReference>
<dbReference type="InterPro" id="IPR005151">
    <property type="entry name" value="Tail-specific_protease"/>
</dbReference>
<feature type="chain" id="PRO_5043324889" evidence="1">
    <location>
        <begin position="25"/>
        <end position="421"/>
    </location>
</feature>
<feature type="domain" description="Tail specific protease" evidence="2">
    <location>
        <begin position="199"/>
        <end position="397"/>
    </location>
</feature>
<dbReference type="Pfam" id="PF03572">
    <property type="entry name" value="Peptidase_S41"/>
    <property type="match status" value="1"/>
</dbReference>
<gene>
    <name evidence="3" type="ORF">ABOD76_05030</name>
</gene>
<dbReference type="AlphaFoldDB" id="A0AAU7U7L9"/>
<organism evidence="3">
    <name type="scientific">Deinococcus sonorensis KR-87</name>
    <dbReference type="NCBI Taxonomy" id="694439"/>
    <lineage>
        <taxon>Bacteria</taxon>
        <taxon>Thermotogati</taxon>
        <taxon>Deinococcota</taxon>
        <taxon>Deinococci</taxon>
        <taxon>Deinococcales</taxon>
        <taxon>Deinococcaceae</taxon>
        <taxon>Deinococcus</taxon>
    </lineage>
</organism>
<evidence type="ECO:0000256" key="1">
    <source>
        <dbReference type="SAM" id="SignalP"/>
    </source>
</evidence>
<dbReference type="InterPro" id="IPR029045">
    <property type="entry name" value="ClpP/crotonase-like_dom_sf"/>
</dbReference>
<evidence type="ECO:0000313" key="3">
    <source>
        <dbReference type="EMBL" id="XBV84053.1"/>
    </source>
</evidence>
<geneLocation type="plasmid" evidence="3">
    <name>pDson03</name>
</geneLocation>
<dbReference type="GO" id="GO:0007165">
    <property type="term" value="P:signal transduction"/>
    <property type="evidence" value="ECO:0007669"/>
    <property type="project" value="TreeGrafter"/>
</dbReference>
<accession>A0AAU7U7L9</accession>
<keyword evidence="1" id="KW-0732">Signal</keyword>
<dbReference type="SMART" id="SM00245">
    <property type="entry name" value="TSPc"/>
    <property type="match status" value="1"/>
</dbReference>